<gene>
    <name evidence="1" type="ORF">SAMN04487928_101231</name>
</gene>
<reference evidence="2" key="1">
    <citation type="submission" date="2016-10" db="EMBL/GenBank/DDBJ databases">
        <authorList>
            <person name="Varghese N."/>
            <person name="Submissions S."/>
        </authorList>
    </citation>
    <scope>NUCLEOTIDE SEQUENCE [LARGE SCALE GENOMIC DNA]</scope>
    <source>
        <strain evidence="2">P18</strain>
    </source>
</reference>
<keyword evidence="2" id="KW-1185">Reference proteome</keyword>
<proteinExistence type="predicted"/>
<accession>A0A1I5PZP9</accession>
<dbReference type="Proteomes" id="UP000182624">
    <property type="component" value="Unassembled WGS sequence"/>
</dbReference>
<organism evidence="1 2">
    <name type="scientific">Butyrivibrio proteoclasticus</name>
    <dbReference type="NCBI Taxonomy" id="43305"/>
    <lineage>
        <taxon>Bacteria</taxon>
        <taxon>Bacillati</taxon>
        <taxon>Bacillota</taxon>
        <taxon>Clostridia</taxon>
        <taxon>Lachnospirales</taxon>
        <taxon>Lachnospiraceae</taxon>
        <taxon>Butyrivibrio</taxon>
    </lineage>
</organism>
<dbReference type="RefSeq" id="WP_074883105.1">
    <property type="nucleotide sequence ID" value="NZ_FOXO01000001.1"/>
</dbReference>
<name>A0A1I5PZP9_9FIRM</name>
<protein>
    <submittedName>
        <fullName evidence="1">Uncharacterized protein</fullName>
    </submittedName>
</protein>
<dbReference type="OrthoDB" id="2031786at2"/>
<dbReference type="AlphaFoldDB" id="A0A1I5PZP9"/>
<dbReference type="EMBL" id="FOXO01000001">
    <property type="protein sequence ID" value="SFP39538.1"/>
    <property type="molecule type" value="Genomic_DNA"/>
</dbReference>
<sequence>MDEIKKIVKSDTIIVEAGTFVENAIGVFTKDPAAILATVQQIRSLPFTIRDGIFWENFYAFLTHVYDFDENTGTLRDHNRKKLAELLAEQTPNEEAEYEGSPDKLRENAKRLIKLIDDASTVQKAVYYANLARAALNMKITRNLFFKLCNCVRYLTEEDLIFLIDDIQKTGTATIEDDRDTIDDFRAVGILMEVDGGFSYTQRAIDLVKFGLMYEKDVKILGEVQQRQMTGTVSDVDVAKMFKFNDEGKLTISGNTGKD</sequence>
<evidence type="ECO:0000313" key="1">
    <source>
        <dbReference type="EMBL" id="SFP39538.1"/>
    </source>
</evidence>
<evidence type="ECO:0000313" key="2">
    <source>
        <dbReference type="Proteomes" id="UP000182624"/>
    </source>
</evidence>